<evidence type="ECO:0008006" key="4">
    <source>
        <dbReference type="Google" id="ProtNLM"/>
    </source>
</evidence>
<keyword evidence="3" id="KW-1185">Reference proteome</keyword>
<name>A0A250KVN1_9GAMM</name>
<evidence type="ECO:0000313" key="2">
    <source>
        <dbReference type="EMBL" id="BBA35733.1"/>
    </source>
</evidence>
<dbReference type="InterPro" id="IPR025489">
    <property type="entry name" value="DUF4381"/>
</dbReference>
<dbReference type="KEGG" id="mmai:sS8_3796"/>
<dbReference type="Proteomes" id="UP000266313">
    <property type="component" value="Chromosome"/>
</dbReference>
<feature type="transmembrane region" description="Helical" evidence="1">
    <location>
        <begin position="22"/>
        <end position="42"/>
    </location>
</feature>
<evidence type="ECO:0000313" key="3">
    <source>
        <dbReference type="Proteomes" id="UP000266313"/>
    </source>
</evidence>
<protein>
    <recommendedName>
        <fullName evidence="4">DUF4381 domain-containing protein</fullName>
    </recommendedName>
</protein>
<accession>A0A250KVN1</accession>
<sequence>MEPLPLRDIHLPDPIGWWPPAIGWWIVSATVVLLIAAVAGLVRRRRRVTVAKLALRELDALQMDSSTGMTEKLRRLSVLLRRAGISAFPRQEVAGLTGEAWLEWLDRPLGEPRFSRGVGRALLDAPYRPVGDADMDSLITLCREWLKALPTDVAPPRKVSAPGRAATEPRS</sequence>
<dbReference type="RefSeq" id="WP_119631032.1">
    <property type="nucleotide sequence ID" value="NZ_AP017928.1"/>
</dbReference>
<dbReference type="EMBL" id="AP017928">
    <property type="protein sequence ID" value="BBA35733.1"/>
    <property type="molecule type" value="Genomic_DNA"/>
</dbReference>
<reference evidence="2 3" key="1">
    <citation type="submission" date="2016-12" db="EMBL/GenBank/DDBJ databases">
        <title>Genome sequencing of Methylocaldum marinum.</title>
        <authorList>
            <person name="Takeuchi M."/>
            <person name="Kamagata Y."/>
            <person name="Hiraoka S."/>
            <person name="Oshima K."/>
            <person name="Hattori M."/>
            <person name="Iwasaki W."/>
        </authorList>
    </citation>
    <scope>NUCLEOTIDE SEQUENCE [LARGE SCALE GENOMIC DNA]</scope>
    <source>
        <strain evidence="2 3">S8</strain>
    </source>
</reference>
<evidence type="ECO:0000256" key="1">
    <source>
        <dbReference type="SAM" id="Phobius"/>
    </source>
</evidence>
<keyword evidence="1" id="KW-0472">Membrane</keyword>
<proteinExistence type="predicted"/>
<dbReference type="OrthoDB" id="283083at2"/>
<dbReference type="AlphaFoldDB" id="A0A250KVN1"/>
<keyword evidence="1" id="KW-1133">Transmembrane helix</keyword>
<organism evidence="2 3">
    <name type="scientific">Methylocaldum marinum</name>
    <dbReference type="NCBI Taxonomy" id="1432792"/>
    <lineage>
        <taxon>Bacteria</taxon>
        <taxon>Pseudomonadati</taxon>
        <taxon>Pseudomonadota</taxon>
        <taxon>Gammaproteobacteria</taxon>
        <taxon>Methylococcales</taxon>
        <taxon>Methylococcaceae</taxon>
        <taxon>Methylocaldum</taxon>
    </lineage>
</organism>
<keyword evidence="1" id="KW-0812">Transmembrane</keyword>
<dbReference type="Pfam" id="PF14316">
    <property type="entry name" value="DUF4381"/>
    <property type="match status" value="1"/>
</dbReference>
<gene>
    <name evidence="2" type="ORF">sS8_3796</name>
</gene>